<reference evidence="1 2" key="1">
    <citation type="submission" date="2013-04" db="EMBL/GenBank/DDBJ databases">
        <title>The Genome Sequence of Parabacteroides gordonii DSM 23371.</title>
        <authorList>
            <consortium name="The Broad Institute Genomics Platform"/>
            <person name="Earl A."/>
            <person name="Ward D."/>
            <person name="Feldgarden M."/>
            <person name="Gevers D."/>
            <person name="Martens E."/>
            <person name="Sakamoto M."/>
            <person name="Benno Y."/>
            <person name="Suzuki N."/>
            <person name="Matsunaga N."/>
            <person name="Koshihara K."/>
            <person name="Seki M."/>
            <person name="Komiya H."/>
            <person name="Walker B."/>
            <person name="Young S."/>
            <person name="Zeng Q."/>
            <person name="Gargeya S."/>
            <person name="Fitzgerald M."/>
            <person name="Haas B."/>
            <person name="Abouelleil A."/>
            <person name="Allen A.W."/>
            <person name="Alvarado L."/>
            <person name="Arachchi H.M."/>
            <person name="Berlin A.M."/>
            <person name="Chapman S.B."/>
            <person name="Gainer-Dewar J."/>
            <person name="Goldberg J."/>
            <person name="Griggs A."/>
            <person name="Gujja S."/>
            <person name="Hansen M."/>
            <person name="Howarth C."/>
            <person name="Imamovic A."/>
            <person name="Ireland A."/>
            <person name="Larimer J."/>
            <person name="McCowan C."/>
            <person name="Murphy C."/>
            <person name="Pearson M."/>
            <person name="Poon T.W."/>
            <person name="Priest M."/>
            <person name="Roberts A."/>
            <person name="Saif S."/>
            <person name="Shea T."/>
            <person name="Sisk P."/>
            <person name="Sykes S."/>
            <person name="Wortman J."/>
            <person name="Nusbaum C."/>
            <person name="Birren B."/>
        </authorList>
    </citation>
    <scope>NUCLEOTIDE SEQUENCE [LARGE SCALE GENOMIC DNA]</scope>
    <source>
        <strain evidence="1 2">MS-1</strain>
    </source>
</reference>
<dbReference type="PANTHER" id="PTHR44103:SF1">
    <property type="entry name" value="PROPROTEIN CONVERTASE P"/>
    <property type="match status" value="1"/>
</dbReference>
<organism evidence="1 2">
    <name type="scientific">Parabacteroides gordonii MS-1 = DSM 23371</name>
    <dbReference type="NCBI Taxonomy" id="1203610"/>
    <lineage>
        <taxon>Bacteria</taxon>
        <taxon>Pseudomonadati</taxon>
        <taxon>Bacteroidota</taxon>
        <taxon>Bacteroidia</taxon>
        <taxon>Bacteroidales</taxon>
        <taxon>Tannerellaceae</taxon>
        <taxon>Parabacteroides</taxon>
    </lineage>
</organism>
<gene>
    <name evidence="1" type="ORF">HMPREF1536_00377</name>
</gene>
<dbReference type="SUPFAM" id="SSF69318">
    <property type="entry name" value="Integrin alpha N-terminal domain"/>
    <property type="match status" value="2"/>
</dbReference>
<dbReference type="AlphaFoldDB" id="A0A0F5JRR0"/>
<proteinExistence type="predicted"/>
<dbReference type="RefSeq" id="WP_028730440.1">
    <property type="nucleotide sequence ID" value="NZ_KE386766.1"/>
</dbReference>
<dbReference type="PANTHER" id="PTHR44103">
    <property type="entry name" value="PROPROTEIN CONVERTASE P"/>
    <property type="match status" value="1"/>
</dbReference>
<keyword evidence="2" id="KW-1185">Reference proteome</keyword>
<protein>
    <recommendedName>
        <fullName evidence="3">VCBS repeat-containing protein</fullName>
    </recommendedName>
</protein>
<name>A0A0F5JRR0_9BACT</name>
<comment type="caution">
    <text evidence="1">The sequence shown here is derived from an EMBL/GenBank/DDBJ whole genome shotgun (WGS) entry which is preliminary data.</text>
</comment>
<dbReference type="EMBL" id="AQHW01000002">
    <property type="protein sequence ID" value="KKB60496.1"/>
    <property type="molecule type" value="Genomic_DNA"/>
</dbReference>
<dbReference type="InterPro" id="IPR028994">
    <property type="entry name" value="Integrin_alpha_N"/>
</dbReference>
<evidence type="ECO:0000313" key="1">
    <source>
        <dbReference type="EMBL" id="KKB60496.1"/>
    </source>
</evidence>
<evidence type="ECO:0008006" key="3">
    <source>
        <dbReference type="Google" id="ProtNLM"/>
    </source>
</evidence>
<dbReference type="Gene3D" id="2.130.10.130">
    <property type="entry name" value="Integrin alpha, N-terminal"/>
    <property type="match status" value="3"/>
</dbReference>
<dbReference type="Proteomes" id="UP000033035">
    <property type="component" value="Unassembled WGS sequence"/>
</dbReference>
<dbReference type="PATRIC" id="fig|1203610.3.peg.396"/>
<accession>A0A0F5JRR0</accession>
<dbReference type="HOGENOM" id="CLU_011854_0_0_10"/>
<dbReference type="STRING" id="1203610.HMPREF1536_00377"/>
<sequence length="637" mass="71902">MKCISILFLFLFTGITLYGESKDFSIIKYNNPDLTVDLEVGLWPVPIPVDYDDDGLLDILVSCTSAPNKGLYFYKNIGTKNEPLFDKPVWIAEGTNAIYPSYKGNKLHVLKPGGEYRDFGKNLFSELVDINVDVNPATDIKKTRSNKWSYVDYDNDGDWDILVGIDEWSDYGWDNAFDANGNWKNGPLHGYVYLLENQNGKYINKGRLNADGRPIDSYGYPCPMMFDFDGDGDLDIICGEFVDKLTWYENIGTREKPVFREGRYLENEKGLIKITLEMFIPVAIDFDGDGHVDILAGEEDGRIAFIKNTGKVKDNMPVFESLVYLKQKADNVKFGALVTPYSVDWDGDGDEDLIVGNSAGDLAFIENLSGGENPVWAAPIFLLANNEPIRILAGENGSIQGPCEAKWGYTVPTVADWDHDGRADIIINSILGEILWYKNTGDPINLQGPFKMKVDWGGTPQKPAWNWWNPGPTDLVTQWRTSAFAIDWNKDGLTDLVMLDNEGYLCFYERFKQGDEFWLKPGKRIFHRIQSDKTELLRLNDKQAGASGRRKFCFVDWDGDGDLDIIINSKNVAYLENLKEDNGQVYYIDRGDMGEKKLAGHTTCPTVSDWNKDGVKDILVGAEDGHLYLFTNPNKKK</sequence>
<evidence type="ECO:0000313" key="2">
    <source>
        <dbReference type="Proteomes" id="UP000033035"/>
    </source>
</evidence>